<dbReference type="Ensembl" id="ENSSSCT00000042005.3">
    <property type="protein sequence ID" value="ENSSSCP00000045497.3"/>
    <property type="gene ID" value="ENSSSCG00000040549.3"/>
</dbReference>
<dbReference type="PANTHER" id="PTHR12441">
    <property type="entry name" value="ATP SYNTHASE COUPLING FACTOR 6, MITOCHONDRIAL"/>
    <property type="match status" value="1"/>
</dbReference>
<reference evidence="15" key="3">
    <citation type="submission" date="2025-08" db="UniProtKB">
        <authorList>
            <consortium name="Ensembl"/>
        </authorList>
    </citation>
    <scope>IDENTIFICATION</scope>
</reference>
<comment type="similarity">
    <text evidence="2">Belongs to the eukaryotic ATPase subunit F6 family.</text>
</comment>
<dbReference type="GO" id="GO:0005743">
    <property type="term" value="C:mitochondrial inner membrane"/>
    <property type="evidence" value="ECO:0007669"/>
    <property type="project" value="UniProtKB-SubCell"/>
</dbReference>
<reference evidence="16" key="1">
    <citation type="submission" date="2009-11" db="EMBL/GenBank/DDBJ databases">
        <authorList>
            <consortium name="Porcine genome sequencing project"/>
        </authorList>
    </citation>
    <scope>NUCLEOTIDE SEQUENCE [LARGE SCALE GENOMIC DNA]</scope>
    <source>
        <strain evidence="16">Duroc</strain>
    </source>
</reference>
<evidence type="ECO:0000256" key="5">
    <source>
        <dbReference type="ARBA" id="ARBA00022781"/>
    </source>
</evidence>
<name>A0A287ANB6_PIG</name>
<evidence type="ECO:0000256" key="12">
    <source>
        <dbReference type="ARBA" id="ARBA00064647"/>
    </source>
</evidence>
<reference evidence="15" key="4">
    <citation type="submission" date="2025-09" db="UniProtKB">
        <authorList>
            <consortium name="Ensembl"/>
        </authorList>
    </citation>
    <scope>IDENTIFICATION</scope>
</reference>
<evidence type="ECO:0000256" key="9">
    <source>
        <dbReference type="ARBA" id="ARBA00023136"/>
    </source>
</evidence>
<accession>A0A287ANB6</accession>
<sequence>MGLPPELAENRGGSGSTGSISARHGITRIFQRLSRWSPVIQSAVSGSWRRTSGVAAVAFNKERDPGQKLLGDKIGEDRTKPGIEPTTSWFLVGFLSAVPQRELLDRELFKLQQMYGEVDKTTFPNFMFEDPKFEAIEKPDIIIIIIGIGILLLS</sequence>
<keyword evidence="7" id="KW-0406">Ion transport</keyword>
<keyword evidence="8" id="KW-0496">Mitochondrion</keyword>
<dbReference type="InterPro" id="IPR008387">
    <property type="entry name" value="ATP_synth_f6_mt"/>
</dbReference>
<evidence type="ECO:0000256" key="4">
    <source>
        <dbReference type="ARBA" id="ARBA00022547"/>
    </source>
</evidence>
<dbReference type="GO" id="GO:0045259">
    <property type="term" value="C:proton-transporting ATP synthase complex"/>
    <property type="evidence" value="ECO:0000318"/>
    <property type="project" value="GO_Central"/>
</dbReference>
<evidence type="ECO:0000313" key="15">
    <source>
        <dbReference type="Ensembl" id="ENSSSCP00000045497.3"/>
    </source>
</evidence>
<dbReference type="GO" id="GO:0015078">
    <property type="term" value="F:proton transmembrane transporter activity"/>
    <property type="evidence" value="ECO:0007669"/>
    <property type="project" value="InterPro"/>
</dbReference>
<evidence type="ECO:0000256" key="1">
    <source>
        <dbReference type="ARBA" id="ARBA00004273"/>
    </source>
</evidence>
<evidence type="ECO:0000256" key="13">
    <source>
        <dbReference type="ARBA" id="ARBA00073749"/>
    </source>
</evidence>
<feature type="region of interest" description="Disordered" evidence="14">
    <location>
        <begin position="1"/>
        <end position="20"/>
    </location>
</feature>
<organism evidence="15 16">
    <name type="scientific">Sus scrofa</name>
    <name type="common">Pig</name>
    <dbReference type="NCBI Taxonomy" id="9823"/>
    <lineage>
        <taxon>Eukaryota</taxon>
        <taxon>Metazoa</taxon>
        <taxon>Chordata</taxon>
        <taxon>Craniata</taxon>
        <taxon>Vertebrata</taxon>
        <taxon>Euteleostomi</taxon>
        <taxon>Mammalia</taxon>
        <taxon>Eutheria</taxon>
        <taxon>Laurasiatheria</taxon>
        <taxon>Artiodactyla</taxon>
        <taxon>Suina</taxon>
        <taxon>Suidae</taxon>
        <taxon>Sus</taxon>
    </lineage>
</organism>
<keyword evidence="3" id="KW-0813">Transport</keyword>
<dbReference type="InParanoid" id="A0A287ANB6"/>
<dbReference type="Proteomes" id="UP000008227">
    <property type="component" value="Chromosome 4"/>
</dbReference>
<reference evidence="15" key="2">
    <citation type="journal article" date="2020" name="Gigascience">
        <title>An improved pig reference genome sequence to enable pig genetics and genomics research.</title>
        <authorList>
            <person name="Warr A."/>
            <person name="Affara N."/>
            <person name="Aken B."/>
            <person name="Beiki H."/>
            <person name="Bickhart D.M."/>
            <person name="Billis K."/>
            <person name="Chow W."/>
            <person name="Eory L."/>
            <person name="Finlayson H.A."/>
            <person name="Flicek P."/>
            <person name="Giron C.G."/>
            <person name="Griffin D.K."/>
            <person name="Hall R."/>
            <person name="Hannum G."/>
            <person name="Hourlier T."/>
            <person name="Howe K."/>
            <person name="Hume D.A."/>
            <person name="Izuogu O."/>
            <person name="Kim K."/>
            <person name="Koren S."/>
            <person name="Liu H."/>
            <person name="Manchanda N."/>
            <person name="Martin F.J."/>
            <person name="Nonneman D.J."/>
            <person name="O'Connor R.E."/>
            <person name="Phillippy A.M."/>
            <person name="Rohrer G.A."/>
            <person name="Rosen B.D."/>
            <person name="Rund L.A."/>
            <person name="Sargent C.A."/>
            <person name="Schook L.B."/>
            <person name="Schroeder S.G."/>
            <person name="Schwartz A.S."/>
            <person name="Skinner B.M."/>
            <person name="Talbot R."/>
            <person name="Tseng E."/>
            <person name="Tuggle C.K."/>
            <person name="Watson M."/>
            <person name="Smith T.P.L."/>
            <person name="Archibald A.L."/>
        </authorList>
    </citation>
    <scope>NUCLEOTIDE SEQUENCE [LARGE SCALE GENOMIC DNA]</scope>
    <source>
        <strain evidence="15">Duroc</strain>
    </source>
</reference>
<dbReference type="GO" id="GO:0015986">
    <property type="term" value="P:proton motive force-driven ATP synthesis"/>
    <property type="evidence" value="ECO:0007669"/>
    <property type="project" value="InterPro"/>
</dbReference>
<dbReference type="Gene3D" id="1.10.246.110">
    <property type="entry name" value="Mitochondrial ATP synthase-coupling factor 6"/>
    <property type="match status" value="1"/>
</dbReference>
<evidence type="ECO:0000256" key="3">
    <source>
        <dbReference type="ARBA" id="ARBA00022448"/>
    </source>
</evidence>
<evidence type="ECO:0000256" key="8">
    <source>
        <dbReference type="ARBA" id="ARBA00023128"/>
    </source>
</evidence>
<dbReference type="GlyGen" id="A0A287ANB6">
    <property type="glycosylation" value="1 site"/>
</dbReference>
<dbReference type="AlphaFoldDB" id="A0A287ANB6"/>
<evidence type="ECO:0000256" key="2">
    <source>
        <dbReference type="ARBA" id="ARBA00007346"/>
    </source>
</evidence>
<evidence type="ECO:0000256" key="14">
    <source>
        <dbReference type="SAM" id="MobiDB-lite"/>
    </source>
</evidence>
<keyword evidence="16" id="KW-1185">Reference proteome</keyword>
<protein>
    <recommendedName>
        <fullName evidence="13">ATP synthase peripheral stalk subunit F6, mitochondrial</fullName>
    </recommendedName>
    <alternativeName>
        <fullName evidence="10">ATP synthase peripheral stalk subunit F6</fullName>
    </alternativeName>
</protein>
<dbReference type="Pfam" id="PF05511">
    <property type="entry name" value="ATP-synt_F6"/>
    <property type="match status" value="1"/>
</dbReference>
<keyword evidence="5" id="KW-0375">Hydrogen ion transport</keyword>
<keyword evidence="4" id="KW-0138">CF(0)</keyword>
<evidence type="ECO:0000256" key="11">
    <source>
        <dbReference type="ARBA" id="ARBA00059339"/>
    </source>
</evidence>
<comment type="subunit">
    <text evidence="12">Component of the ATP synthase complex composed at least of ATP5F1A/subunit alpha, ATP5F1B/subunit beta, ATP5MC1/subunit c (homooctomer), MT-ATP6/subunit a, MT-ATP8/subunit 8, ATP5ME/subunit e, ATP5MF/subunit f, ATP5MG/subunit g, ATP5MK/subunit k, ATP5MJ/subunit j, ATP5F1C/subunit gamma, ATP5F1D/subunit delta, ATP5F1E/subunit epsilon, ATP5PF/subunit F6, ATP5PB/subunit b, ATP5PD/subunit d, ATP5PO/subunit OSCP. ATP synthase complex consists of a soluble F(1) head domain (subunits alpha(3) and beta(3)) - the catalytic core - and a membrane F(0) domain - the membrane proton channel (subunits c, a, 8, e, f, g, k and j). These two domains are linked by a central stalk (subunits gamma, delta, and epsilon) rotating inside the F1 region and a stationary peripheral stalk (subunits F6, b, d, and OSCP).</text>
</comment>
<dbReference type="InterPro" id="IPR036204">
    <property type="entry name" value="ATP_synth_f6_sf_mt"/>
</dbReference>
<comment type="subcellular location">
    <subcellularLocation>
        <location evidence="1">Mitochondrion inner membrane</location>
    </subcellularLocation>
</comment>
<evidence type="ECO:0000313" key="16">
    <source>
        <dbReference type="Proteomes" id="UP000008227"/>
    </source>
</evidence>
<dbReference type="PANTHER" id="PTHR12441:SF10">
    <property type="entry name" value="ATP SYNTHASE-COUPLING FACTOR 6, MITOCHONDRIAL"/>
    <property type="match status" value="1"/>
</dbReference>
<dbReference type="Bgee" id="ENSSSCG00000040549">
    <property type="expression patterns" value="Expressed in omentum and 21 other cell types or tissues"/>
</dbReference>
<dbReference type="FunCoup" id="A0A287ANB6">
    <property type="interactions" value="28"/>
</dbReference>
<comment type="function">
    <text evidence="11">Subunit F6, of the mitochondrial membrane ATP synthase complex (F(1)F(0) ATP synthase or Complex V) that produces ATP from ADP in the presence of a proton gradient across the membrane which is generated by electron transport complexes of the respiratory chain. ATP synthase complex consist of a soluble F(1) head domain - the catalytic core - and a membrane F(1) domain - the membrane proton channel. These two domains are linked by a central stalk rotating inside the F(1) region and a stationary peripheral stalk. During catalysis, ATP synthesis in the catalytic domain of F(1) is coupled via a rotary mechanism of the central stalk subunits to proton translocation. In vivo, can only synthesize ATP although its ATP hydrolase activity can be activated artificially in vitro. Part of the complex F(0) domain. Part of the complex F(0) domain and the peripheric stalk, which acts as a stator to hold the catalytic alpha(3)beta(3) subcomplex and subunit a/ATP6 static relative to the rotary elements.</text>
</comment>
<keyword evidence="6" id="KW-0999">Mitochondrion inner membrane</keyword>
<dbReference type="SUPFAM" id="SSF111357">
    <property type="entry name" value="Mitochondrial ATP synthase coupling factor 6"/>
    <property type="match status" value="1"/>
</dbReference>
<evidence type="ECO:0000256" key="10">
    <source>
        <dbReference type="ARBA" id="ARBA00029863"/>
    </source>
</evidence>
<dbReference type="STRING" id="9823.ENSSSCP00000045497"/>
<evidence type="ECO:0000256" key="7">
    <source>
        <dbReference type="ARBA" id="ARBA00023065"/>
    </source>
</evidence>
<proteinExistence type="inferred from homology"/>
<keyword evidence="9" id="KW-0472">Membrane</keyword>
<evidence type="ECO:0000256" key="6">
    <source>
        <dbReference type="ARBA" id="ARBA00022792"/>
    </source>
</evidence>